<keyword evidence="5 11" id="KW-0812">Transmembrane</keyword>
<dbReference type="InterPro" id="IPR001478">
    <property type="entry name" value="PDZ"/>
</dbReference>
<dbReference type="SMART" id="SM00228">
    <property type="entry name" value="PDZ"/>
    <property type="match status" value="1"/>
</dbReference>
<dbReference type="EC" id="3.4.24.-" evidence="11"/>
<evidence type="ECO:0000256" key="11">
    <source>
        <dbReference type="RuleBase" id="RU362031"/>
    </source>
</evidence>
<dbReference type="GO" id="GO:0008237">
    <property type="term" value="F:metallopeptidase activity"/>
    <property type="evidence" value="ECO:0007669"/>
    <property type="project" value="UniProtKB-KW"/>
</dbReference>
<dbReference type="Proteomes" id="UP001061361">
    <property type="component" value="Chromosome"/>
</dbReference>
<evidence type="ECO:0000256" key="10">
    <source>
        <dbReference type="ARBA" id="ARBA00023136"/>
    </source>
</evidence>
<feature type="transmembrane region" description="Helical" evidence="11">
    <location>
        <begin position="275"/>
        <end position="292"/>
    </location>
</feature>
<keyword evidence="7 11" id="KW-0862">Zinc</keyword>
<keyword evidence="9 11" id="KW-0482">Metalloprotease</keyword>
<gene>
    <name evidence="13" type="ORF">JCM14722_29060</name>
</gene>
<comment type="similarity">
    <text evidence="3 11">Belongs to the peptidase M50B family.</text>
</comment>
<feature type="domain" description="PDZ" evidence="12">
    <location>
        <begin position="112"/>
        <end position="182"/>
    </location>
</feature>
<dbReference type="RefSeq" id="WP_264982252.1">
    <property type="nucleotide sequence ID" value="NZ_AP026708.1"/>
</dbReference>
<evidence type="ECO:0000256" key="4">
    <source>
        <dbReference type="ARBA" id="ARBA00022670"/>
    </source>
</evidence>
<dbReference type="CDD" id="cd23081">
    <property type="entry name" value="cpPDZ_EcRseP-like"/>
    <property type="match status" value="1"/>
</dbReference>
<feature type="transmembrane region" description="Helical" evidence="11">
    <location>
        <begin position="327"/>
        <end position="344"/>
    </location>
</feature>
<dbReference type="SUPFAM" id="SSF50156">
    <property type="entry name" value="PDZ domain-like"/>
    <property type="match status" value="1"/>
</dbReference>
<proteinExistence type="inferred from homology"/>
<dbReference type="InterPro" id="IPR004387">
    <property type="entry name" value="Pept_M50_Zn"/>
</dbReference>
<dbReference type="Pfam" id="PF02163">
    <property type="entry name" value="Peptidase_M50"/>
    <property type="match status" value="1"/>
</dbReference>
<evidence type="ECO:0000256" key="9">
    <source>
        <dbReference type="ARBA" id="ARBA00023049"/>
    </source>
</evidence>
<comment type="cofactor">
    <cofactor evidence="1 11">
        <name>Zn(2+)</name>
        <dbReference type="ChEBI" id="CHEBI:29105"/>
    </cofactor>
</comment>
<dbReference type="Gene3D" id="2.30.42.10">
    <property type="match status" value="1"/>
</dbReference>
<organism evidence="13 14">
    <name type="scientific">Pseudodesulfovibrio portus</name>
    <dbReference type="NCBI Taxonomy" id="231439"/>
    <lineage>
        <taxon>Bacteria</taxon>
        <taxon>Pseudomonadati</taxon>
        <taxon>Thermodesulfobacteriota</taxon>
        <taxon>Desulfovibrionia</taxon>
        <taxon>Desulfovibrionales</taxon>
        <taxon>Desulfovibrionaceae</taxon>
    </lineage>
</organism>
<dbReference type="NCBIfam" id="TIGR00054">
    <property type="entry name" value="RIP metalloprotease RseP"/>
    <property type="match status" value="1"/>
</dbReference>
<keyword evidence="10 11" id="KW-0472">Membrane</keyword>
<accession>A0ABN6RWB7</accession>
<dbReference type="InterPro" id="IPR008915">
    <property type="entry name" value="Peptidase_M50"/>
</dbReference>
<evidence type="ECO:0000256" key="8">
    <source>
        <dbReference type="ARBA" id="ARBA00022989"/>
    </source>
</evidence>
<evidence type="ECO:0000256" key="3">
    <source>
        <dbReference type="ARBA" id="ARBA00007931"/>
    </source>
</evidence>
<dbReference type="CDD" id="cd06163">
    <property type="entry name" value="S2P-M50_PDZ_RseP-like"/>
    <property type="match status" value="1"/>
</dbReference>
<dbReference type="InterPro" id="IPR041489">
    <property type="entry name" value="PDZ_6"/>
</dbReference>
<dbReference type="Pfam" id="PF17820">
    <property type="entry name" value="PDZ_6"/>
    <property type="match status" value="1"/>
</dbReference>
<evidence type="ECO:0000256" key="1">
    <source>
        <dbReference type="ARBA" id="ARBA00001947"/>
    </source>
</evidence>
<dbReference type="PANTHER" id="PTHR42837">
    <property type="entry name" value="REGULATOR OF SIGMA-E PROTEASE RSEP"/>
    <property type="match status" value="1"/>
</dbReference>
<keyword evidence="4" id="KW-0645">Protease</keyword>
<feature type="transmembrane region" description="Helical" evidence="11">
    <location>
        <begin position="90"/>
        <end position="115"/>
    </location>
</feature>
<keyword evidence="6 11" id="KW-0378">Hydrolase</keyword>
<evidence type="ECO:0000259" key="12">
    <source>
        <dbReference type="SMART" id="SM00228"/>
    </source>
</evidence>
<dbReference type="InterPro" id="IPR036034">
    <property type="entry name" value="PDZ_sf"/>
</dbReference>
<comment type="subcellular location">
    <subcellularLocation>
        <location evidence="2">Membrane</location>
        <topology evidence="2">Multi-pass membrane protein</topology>
    </subcellularLocation>
</comment>
<keyword evidence="8 11" id="KW-1133">Transmembrane helix</keyword>
<dbReference type="PANTHER" id="PTHR42837:SF2">
    <property type="entry name" value="MEMBRANE METALLOPROTEASE ARASP2, CHLOROPLASTIC-RELATED"/>
    <property type="match status" value="1"/>
</dbReference>
<reference evidence="13" key="1">
    <citation type="submission" date="2022-08" db="EMBL/GenBank/DDBJ databases">
        <title>Genome Sequence of the sulphate-reducing bacterium, Pseudodesulfovibrio portus JCM14722.</title>
        <authorList>
            <person name="Kondo R."/>
            <person name="Kataoka T."/>
        </authorList>
    </citation>
    <scope>NUCLEOTIDE SEQUENCE</scope>
    <source>
        <strain evidence="13">JCM 14722</strain>
    </source>
</reference>
<evidence type="ECO:0000256" key="2">
    <source>
        <dbReference type="ARBA" id="ARBA00004141"/>
    </source>
</evidence>
<keyword evidence="11" id="KW-0479">Metal-binding</keyword>
<dbReference type="EMBL" id="AP026708">
    <property type="protein sequence ID" value="BDQ35364.1"/>
    <property type="molecule type" value="Genomic_DNA"/>
</dbReference>
<name>A0ABN6RWB7_9BACT</name>
<keyword evidence="14" id="KW-1185">Reference proteome</keyword>
<sequence length="352" mass="37934">MITSIVAIVVVLGGLIFFHELGHFTIARLFGMGVKAFSLGFGPKLAGVTSGRTDYKLSLIPLGGYVALAGEQGEEEADFPDDQLFSNRPAWQRLCVVAAGPFFNFLLAFLIYWFLAMSQGQAVVLPVVGGVLPDSPAAAAGFAKDDLITGIDGAPIDSWSQMVETIRSAEGRPLTMTVDRGEETLTLTVTPMVNSYTNLFGETVTVPMVGINQSGQVRFEPVEGTGMTAALYHTWNMSAVVVKGFLSIIERLIPVENVGGPIMLAQMVSKSAESGIFDLLGMMAIISINLAIINLLPIPVLDGGHILFFALEMVVRRPLSEKWKGRAMRVGLLVLLLLMSLAIFNDVRRLLS</sequence>
<evidence type="ECO:0000313" key="14">
    <source>
        <dbReference type="Proteomes" id="UP001061361"/>
    </source>
</evidence>
<evidence type="ECO:0000313" key="13">
    <source>
        <dbReference type="EMBL" id="BDQ35364.1"/>
    </source>
</evidence>
<evidence type="ECO:0000256" key="6">
    <source>
        <dbReference type="ARBA" id="ARBA00022801"/>
    </source>
</evidence>
<protein>
    <recommendedName>
        <fullName evidence="11">Zinc metalloprotease</fullName>
        <ecNumber evidence="11">3.4.24.-</ecNumber>
    </recommendedName>
</protein>
<evidence type="ECO:0000256" key="5">
    <source>
        <dbReference type="ARBA" id="ARBA00022692"/>
    </source>
</evidence>
<evidence type="ECO:0000256" key="7">
    <source>
        <dbReference type="ARBA" id="ARBA00022833"/>
    </source>
</evidence>